<dbReference type="Proteomes" id="UP001367508">
    <property type="component" value="Unassembled WGS sequence"/>
</dbReference>
<sequence>MSFSEAGKLQERGFKTYSTGDRPLVLGQVDPSSVEKGLHLTISAPSSKLDLELLVKSEQLEAVGQELLEFSDAIMVLRKTKVDKVLRSAPFLMRSSV</sequence>
<dbReference type="AlphaFoldDB" id="A0AAN9MVI2"/>
<keyword evidence="2" id="KW-1185">Reference proteome</keyword>
<organism evidence="1 2">
    <name type="scientific">Canavalia gladiata</name>
    <name type="common">Sword bean</name>
    <name type="synonym">Dolichos gladiatus</name>
    <dbReference type="NCBI Taxonomy" id="3824"/>
    <lineage>
        <taxon>Eukaryota</taxon>
        <taxon>Viridiplantae</taxon>
        <taxon>Streptophyta</taxon>
        <taxon>Embryophyta</taxon>
        <taxon>Tracheophyta</taxon>
        <taxon>Spermatophyta</taxon>
        <taxon>Magnoliopsida</taxon>
        <taxon>eudicotyledons</taxon>
        <taxon>Gunneridae</taxon>
        <taxon>Pentapetalae</taxon>
        <taxon>rosids</taxon>
        <taxon>fabids</taxon>
        <taxon>Fabales</taxon>
        <taxon>Fabaceae</taxon>
        <taxon>Papilionoideae</taxon>
        <taxon>50 kb inversion clade</taxon>
        <taxon>NPAAA clade</taxon>
        <taxon>indigoferoid/millettioid clade</taxon>
        <taxon>Phaseoleae</taxon>
        <taxon>Canavalia</taxon>
    </lineage>
</organism>
<protein>
    <submittedName>
        <fullName evidence="1">Uncharacterized protein</fullName>
    </submittedName>
</protein>
<comment type="caution">
    <text evidence="1">The sequence shown here is derived from an EMBL/GenBank/DDBJ whole genome shotgun (WGS) entry which is preliminary data.</text>
</comment>
<gene>
    <name evidence="1" type="ORF">VNO77_02695</name>
</gene>
<dbReference type="EMBL" id="JAYMYQ010000001">
    <property type="protein sequence ID" value="KAK7360686.1"/>
    <property type="molecule type" value="Genomic_DNA"/>
</dbReference>
<accession>A0AAN9MVI2</accession>
<proteinExistence type="predicted"/>
<name>A0AAN9MVI2_CANGL</name>
<reference evidence="1 2" key="1">
    <citation type="submission" date="2024-01" db="EMBL/GenBank/DDBJ databases">
        <title>The genomes of 5 underutilized Papilionoideae crops provide insights into root nodulation and disease resistanc.</title>
        <authorList>
            <person name="Jiang F."/>
        </authorList>
    </citation>
    <scope>NUCLEOTIDE SEQUENCE [LARGE SCALE GENOMIC DNA]</scope>
    <source>
        <strain evidence="1">LVBAO_FW01</strain>
        <tissue evidence="1">Leaves</tissue>
    </source>
</reference>
<evidence type="ECO:0000313" key="2">
    <source>
        <dbReference type="Proteomes" id="UP001367508"/>
    </source>
</evidence>
<evidence type="ECO:0000313" key="1">
    <source>
        <dbReference type="EMBL" id="KAK7360686.1"/>
    </source>
</evidence>